<evidence type="ECO:0000313" key="2">
    <source>
        <dbReference type="Proteomes" id="UP000324222"/>
    </source>
</evidence>
<protein>
    <submittedName>
        <fullName evidence="1">Uncharacterized protein</fullName>
    </submittedName>
</protein>
<reference evidence="1 2" key="1">
    <citation type="submission" date="2019-05" db="EMBL/GenBank/DDBJ databases">
        <title>Another draft genome of Portunus trituberculatus and its Hox gene families provides insights of decapod evolution.</title>
        <authorList>
            <person name="Jeong J.-H."/>
            <person name="Song I."/>
            <person name="Kim S."/>
            <person name="Choi T."/>
            <person name="Kim D."/>
            <person name="Ryu S."/>
            <person name="Kim W."/>
        </authorList>
    </citation>
    <scope>NUCLEOTIDE SEQUENCE [LARGE SCALE GENOMIC DNA]</scope>
    <source>
        <tissue evidence="1">Muscle</tissue>
    </source>
</reference>
<dbReference type="EMBL" id="VSRR010006018">
    <property type="protein sequence ID" value="MPC43859.1"/>
    <property type="molecule type" value="Genomic_DNA"/>
</dbReference>
<accession>A0A5B7FF52</accession>
<name>A0A5B7FF52_PORTR</name>
<comment type="caution">
    <text evidence="1">The sequence shown here is derived from an EMBL/GenBank/DDBJ whole genome shotgun (WGS) entry which is preliminary data.</text>
</comment>
<evidence type="ECO:0000313" key="1">
    <source>
        <dbReference type="EMBL" id="MPC43859.1"/>
    </source>
</evidence>
<dbReference type="AlphaFoldDB" id="A0A5B7FF52"/>
<keyword evidence="2" id="KW-1185">Reference proteome</keyword>
<gene>
    <name evidence="1" type="ORF">E2C01_037513</name>
</gene>
<dbReference type="Proteomes" id="UP000324222">
    <property type="component" value="Unassembled WGS sequence"/>
</dbReference>
<proteinExistence type="predicted"/>
<organism evidence="1 2">
    <name type="scientific">Portunus trituberculatus</name>
    <name type="common">Swimming crab</name>
    <name type="synonym">Neptunus trituberculatus</name>
    <dbReference type="NCBI Taxonomy" id="210409"/>
    <lineage>
        <taxon>Eukaryota</taxon>
        <taxon>Metazoa</taxon>
        <taxon>Ecdysozoa</taxon>
        <taxon>Arthropoda</taxon>
        <taxon>Crustacea</taxon>
        <taxon>Multicrustacea</taxon>
        <taxon>Malacostraca</taxon>
        <taxon>Eumalacostraca</taxon>
        <taxon>Eucarida</taxon>
        <taxon>Decapoda</taxon>
        <taxon>Pleocyemata</taxon>
        <taxon>Brachyura</taxon>
        <taxon>Eubrachyura</taxon>
        <taxon>Portunoidea</taxon>
        <taxon>Portunidae</taxon>
        <taxon>Portuninae</taxon>
        <taxon>Portunus</taxon>
    </lineage>
</organism>
<sequence length="115" mass="13083">MMASKQLRRSSTGLSVAAPSIYLVKEVSRYSMFLRESDTSGDREADVGNELSRGAYGVPNYVYTRLRPHMLLILILLRQVARDCSRASCFPKVLAKNTKAYLHMVPDDRWARLMN</sequence>